<proteinExistence type="predicted"/>
<dbReference type="Proteomes" id="UP000034246">
    <property type="component" value="Unassembled WGS sequence"/>
</dbReference>
<comment type="caution">
    <text evidence="2">The sequence shown here is derived from an EMBL/GenBank/DDBJ whole genome shotgun (WGS) entry which is preliminary data.</text>
</comment>
<evidence type="ECO:0000313" key="2">
    <source>
        <dbReference type="EMBL" id="KKR11999.1"/>
    </source>
</evidence>
<dbReference type="EMBL" id="LBWP01000001">
    <property type="protein sequence ID" value="KKR11999.1"/>
    <property type="molecule type" value="Genomic_DNA"/>
</dbReference>
<keyword evidence="1" id="KW-0812">Transmembrane</keyword>
<evidence type="ECO:0000313" key="3">
    <source>
        <dbReference type="Proteomes" id="UP000034246"/>
    </source>
</evidence>
<organism evidence="2 3">
    <name type="scientific">Candidatus Woesebacteria bacterium GW2011_GWA1_39_21</name>
    <dbReference type="NCBI Taxonomy" id="1618550"/>
    <lineage>
        <taxon>Bacteria</taxon>
        <taxon>Candidatus Woeseibacteriota</taxon>
    </lineage>
</organism>
<protein>
    <recommendedName>
        <fullName evidence="4">General secretion pathway protein G</fullName>
    </recommendedName>
</protein>
<evidence type="ECO:0008006" key="4">
    <source>
        <dbReference type="Google" id="ProtNLM"/>
    </source>
</evidence>
<dbReference type="SUPFAM" id="SSF54523">
    <property type="entry name" value="Pili subunits"/>
    <property type="match status" value="1"/>
</dbReference>
<keyword evidence="1" id="KW-1133">Transmembrane helix</keyword>
<keyword evidence="1" id="KW-0472">Membrane</keyword>
<evidence type="ECO:0000256" key="1">
    <source>
        <dbReference type="SAM" id="Phobius"/>
    </source>
</evidence>
<dbReference type="InterPro" id="IPR045584">
    <property type="entry name" value="Pilin-like"/>
</dbReference>
<name>A0A0G0N751_9BACT</name>
<dbReference type="NCBIfam" id="TIGR02532">
    <property type="entry name" value="IV_pilin_GFxxxE"/>
    <property type="match status" value="1"/>
</dbReference>
<dbReference type="Gene3D" id="3.30.700.10">
    <property type="entry name" value="Glycoprotein, Type 4 Pilin"/>
    <property type="match status" value="1"/>
</dbReference>
<dbReference type="InterPro" id="IPR012902">
    <property type="entry name" value="N_methyl_site"/>
</dbReference>
<sequence>MNKRYIKGPEAGGFTLIELLIVMAILGVLAVVVLVAINPVQQLARTRDAGRKSGVSQVGRALEAFYTSHGGKYLYGRTAGSNPGTNCNTDGNQVFSDADDWLTCLVNTGEISTEPGLINYSVAGTGVCTIGAQYSSEQNGLCYTVSSADDEAVVYARLESDSERSKCPDSGGPFQPFFVWSTRDGRGGLVCIAGINVPAPGAQNWNPQQ</sequence>
<gene>
    <name evidence="2" type="ORF">UT39_C0001G0054</name>
</gene>
<dbReference type="AlphaFoldDB" id="A0A0G0N751"/>
<dbReference type="Pfam" id="PF07963">
    <property type="entry name" value="N_methyl"/>
    <property type="match status" value="1"/>
</dbReference>
<accession>A0A0G0N751</accession>
<dbReference type="PROSITE" id="PS00409">
    <property type="entry name" value="PROKAR_NTER_METHYL"/>
    <property type="match status" value="1"/>
</dbReference>
<feature type="transmembrane region" description="Helical" evidence="1">
    <location>
        <begin position="12"/>
        <end position="37"/>
    </location>
</feature>
<dbReference type="STRING" id="1618550.UT39_C0001G0054"/>
<reference evidence="2 3" key="1">
    <citation type="journal article" date="2015" name="Nature">
        <title>rRNA introns, odd ribosomes, and small enigmatic genomes across a large radiation of phyla.</title>
        <authorList>
            <person name="Brown C.T."/>
            <person name="Hug L.A."/>
            <person name="Thomas B.C."/>
            <person name="Sharon I."/>
            <person name="Castelle C.J."/>
            <person name="Singh A."/>
            <person name="Wilkins M.J."/>
            <person name="Williams K.H."/>
            <person name="Banfield J.F."/>
        </authorList>
    </citation>
    <scope>NUCLEOTIDE SEQUENCE [LARGE SCALE GENOMIC DNA]</scope>
</reference>